<proteinExistence type="predicted"/>
<reference evidence="1 2" key="1">
    <citation type="submission" date="2015-07" db="EMBL/GenBank/DDBJ databases">
        <title>Draft genome sequence of the Amantichitinum ursilacus IGB-41, a new chitin-degrading bacterium.</title>
        <authorList>
            <person name="Kirstahler P."/>
            <person name="Guenther M."/>
            <person name="Grumaz C."/>
            <person name="Rupp S."/>
            <person name="Zibek S."/>
            <person name="Sohn K."/>
        </authorList>
    </citation>
    <scope>NUCLEOTIDE SEQUENCE [LARGE SCALE GENOMIC DNA]</scope>
    <source>
        <strain evidence="1 2">IGB-41</strain>
    </source>
</reference>
<name>A0A0N0GL78_9NEIS</name>
<organism evidence="1 2">
    <name type="scientific">Amantichitinum ursilacus</name>
    <dbReference type="NCBI Taxonomy" id="857265"/>
    <lineage>
        <taxon>Bacteria</taxon>
        <taxon>Pseudomonadati</taxon>
        <taxon>Pseudomonadota</taxon>
        <taxon>Betaproteobacteria</taxon>
        <taxon>Neisseriales</taxon>
        <taxon>Chitinibacteraceae</taxon>
        <taxon>Amantichitinum</taxon>
    </lineage>
</organism>
<dbReference type="GO" id="GO:0003723">
    <property type="term" value="F:RNA binding"/>
    <property type="evidence" value="ECO:0007669"/>
    <property type="project" value="InterPro"/>
</dbReference>
<dbReference type="EMBL" id="LAQT01000036">
    <property type="protein sequence ID" value="KPC49657.1"/>
    <property type="molecule type" value="Genomic_DNA"/>
</dbReference>
<dbReference type="Proteomes" id="UP000037939">
    <property type="component" value="Unassembled WGS sequence"/>
</dbReference>
<evidence type="ECO:0000313" key="1">
    <source>
        <dbReference type="EMBL" id="KPC49657.1"/>
    </source>
</evidence>
<evidence type="ECO:0008006" key="3">
    <source>
        <dbReference type="Google" id="ProtNLM"/>
    </source>
</evidence>
<comment type="caution">
    <text evidence="1">The sequence shown here is derived from an EMBL/GenBank/DDBJ whole genome shotgun (WGS) entry which is preliminary data.</text>
</comment>
<dbReference type="GO" id="GO:0004519">
    <property type="term" value="F:endonuclease activity"/>
    <property type="evidence" value="ECO:0007669"/>
    <property type="project" value="InterPro"/>
</dbReference>
<dbReference type="AlphaFoldDB" id="A0A0N0GL78"/>
<dbReference type="STRING" id="857265.WG78_20080"/>
<keyword evidence="2" id="KW-1185">Reference proteome</keyword>
<dbReference type="InterPro" id="IPR018669">
    <property type="entry name" value="Toxin_HigB"/>
</dbReference>
<evidence type="ECO:0000313" key="2">
    <source>
        <dbReference type="Proteomes" id="UP000037939"/>
    </source>
</evidence>
<dbReference type="Pfam" id="PF09907">
    <property type="entry name" value="HigB_toxin"/>
    <property type="match status" value="1"/>
</dbReference>
<gene>
    <name evidence="1" type="ORF">WG78_20080</name>
</gene>
<dbReference type="GO" id="GO:0110001">
    <property type="term" value="C:toxin-antitoxin complex"/>
    <property type="evidence" value="ECO:0007669"/>
    <property type="project" value="InterPro"/>
</dbReference>
<accession>A0A0N0GL78</accession>
<sequence length="73" mass="8483">METKRARWKSPQDIKARYGSADFVANNRVIFNIHGNHYRLIVAVVYRLQIVYVKFVGTHKAYDDIDAATVELE</sequence>
<protein>
    <recommendedName>
        <fullName evidence="3">mRNA interferase HigB</fullName>
    </recommendedName>
</protein>